<dbReference type="EMBL" id="BSDZ01000101">
    <property type="protein sequence ID" value="GLI71023.1"/>
    <property type="molecule type" value="Genomic_DNA"/>
</dbReference>
<feature type="domain" description="Nas2 N-terminal" evidence="3">
    <location>
        <begin position="34"/>
        <end position="113"/>
    </location>
</feature>
<evidence type="ECO:0000256" key="1">
    <source>
        <dbReference type="ARBA" id="ARBA00023186"/>
    </source>
</evidence>
<keyword evidence="5" id="KW-1185">Reference proteome</keyword>
<feature type="non-terminal residue" evidence="4">
    <location>
        <position position="266"/>
    </location>
</feature>
<dbReference type="Proteomes" id="UP001165090">
    <property type="component" value="Unassembled WGS sequence"/>
</dbReference>
<evidence type="ECO:0000313" key="4">
    <source>
        <dbReference type="EMBL" id="GLI71023.1"/>
    </source>
</evidence>
<dbReference type="PANTHER" id="PTHR12651">
    <property type="entry name" value="26S PROTEASOME NON-ATPASE REGULATORY SUBUNIT 9"/>
    <property type="match status" value="1"/>
</dbReference>
<comment type="caution">
    <text evidence="4">The sequence shown here is derived from an EMBL/GenBank/DDBJ whole genome shotgun (WGS) entry which is preliminary data.</text>
</comment>
<gene>
    <name evidence="4" type="ORF">VaNZ11_016139</name>
</gene>
<dbReference type="InterPro" id="IPR036034">
    <property type="entry name" value="PDZ_sf"/>
</dbReference>
<feature type="compositionally biased region" description="Gly residues" evidence="2">
    <location>
        <begin position="158"/>
        <end position="167"/>
    </location>
</feature>
<keyword evidence="1" id="KW-0143">Chaperone</keyword>
<protein>
    <recommendedName>
        <fullName evidence="3">Nas2 N-terminal domain-containing protein</fullName>
    </recommendedName>
</protein>
<dbReference type="Pfam" id="PF18265">
    <property type="entry name" value="Nas2_N"/>
    <property type="match status" value="1"/>
</dbReference>
<feature type="region of interest" description="Disordered" evidence="2">
    <location>
        <begin position="155"/>
        <end position="182"/>
    </location>
</feature>
<evidence type="ECO:0000259" key="3">
    <source>
        <dbReference type="Pfam" id="PF18265"/>
    </source>
</evidence>
<feature type="compositionally biased region" description="Polar residues" evidence="2">
    <location>
        <begin position="1"/>
        <end position="31"/>
    </location>
</feature>
<dbReference type="InterPro" id="IPR035269">
    <property type="entry name" value="PSMD9"/>
</dbReference>
<dbReference type="Gene3D" id="2.30.42.10">
    <property type="match status" value="1"/>
</dbReference>
<dbReference type="Gene3D" id="6.10.140.1710">
    <property type="match status" value="1"/>
</dbReference>
<dbReference type="PANTHER" id="PTHR12651:SF1">
    <property type="entry name" value="26S PROTEASOME NON-ATPASE REGULATORY SUBUNIT 9"/>
    <property type="match status" value="1"/>
</dbReference>
<reference evidence="4 5" key="1">
    <citation type="journal article" date="2023" name="IScience">
        <title>Expanded male sex-determining region conserved during the evolution of homothallism in the green alga Volvox.</title>
        <authorList>
            <person name="Yamamoto K."/>
            <person name="Matsuzaki R."/>
            <person name="Mahakham W."/>
            <person name="Heman W."/>
            <person name="Sekimoto H."/>
            <person name="Kawachi M."/>
            <person name="Minakuchi Y."/>
            <person name="Toyoda A."/>
            <person name="Nozaki H."/>
        </authorList>
    </citation>
    <scope>NUCLEOTIDE SEQUENCE [LARGE SCALE GENOMIC DNA]</scope>
    <source>
        <strain evidence="4 5">NIES-4468</strain>
    </source>
</reference>
<name>A0ABQ5SNM5_9CHLO</name>
<accession>A0ABQ5SNM5</accession>
<feature type="region of interest" description="Disordered" evidence="2">
    <location>
        <begin position="1"/>
        <end position="32"/>
    </location>
</feature>
<evidence type="ECO:0000313" key="5">
    <source>
        <dbReference type="Proteomes" id="UP001165090"/>
    </source>
</evidence>
<organism evidence="4 5">
    <name type="scientific">Volvox africanus</name>
    <dbReference type="NCBI Taxonomy" id="51714"/>
    <lineage>
        <taxon>Eukaryota</taxon>
        <taxon>Viridiplantae</taxon>
        <taxon>Chlorophyta</taxon>
        <taxon>core chlorophytes</taxon>
        <taxon>Chlorophyceae</taxon>
        <taxon>CS clade</taxon>
        <taxon>Chlamydomonadales</taxon>
        <taxon>Volvocaceae</taxon>
        <taxon>Volvox</taxon>
    </lineage>
</organism>
<evidence type="ECO:0000256" key="2">
    <source>
        <dbReference type="SAM" id="MobiDB-lite"/>
    </source>
</evidence>
<proteinExistence type="predicted"/>
<sequence>MCTTTTSSYPSLSNGSQNNMPSQRNSAAQTRQELRDLDLQRKALEEEITLLSGRLNAPGQPGVKGSLLDKQGFPRADIDLVEVRRDRHRLISLTNDQKMLTDKLANLLGDLHEAVRFEAAAIGGSSSSHGNGAPIMVNGNGIGAAAAAVSAASESAGGTVGGSGPGSTTGPSQPVSAAAADVESAGGVATGMDVDDADVATTADASRACADCGALPDGVRMLVPFALVDEVSGGSPAEAAGLQQVGDLLCSFGDVPVGASSGGLGR</sequence>
<dbReference type="InterPro" id="IPR040815">
    <property type="entry name" value="Nas2_N"/>
</dbReference>